<dbReference type="Proteomes" id="UP000235777">
    <property type="component" value="Unassembled WGS sequence"/>
</dbReference>
<sequence length="108" mass="12270">MLQTNEIQKRFSHLQQTISEASRTLHSNQSVPQDLMDCMDELDRECQSAQGAMSSQDEDRIRQCVDDMELLGDRAEQACQQAGSLDGSVRQAVTSIHDELSDFKRQMH</sequence>
<accession>A0A2N7X174</accession>
<dbReference type="RefSeq" id="WP_026229987.1">
    <property type="nucleotide sequence ID" value="NZ_KB890187.1"/>
</dbReference>
<organism evidence="1 2">
    <name type="scientific">Trinickia symbiotica</name>
    <dbReference type="NCBI Taxonomy" id="863227"/>
    <lineage>
        <taxon>Bacteria</taxon>
        <taxon>Pseudomonadati</taxon>
        <taxon>Pseudomonadota</taxon>
        <taxon>Betaproteobacteria</taxon>
        <taxon>Burkholderiales</taxon>
        <taxon>Burkholderiaceae</taxon>
        <taxon>Trinickia</taxon>
    </lineage>
</organism>
<proteinExistence type="predicted"/>
<dbReference type="OrthoDB" id="8926298at2"/>
<dbReference type="AlphaFoldDB" id="A0A2N7X174"/>
<protein>
    <submittedName>
        <fullName evidence="1">Uncharacterized protein</fullName>
    </submittedName>
</protein>
<dbReference type="EMBL" id="PNYC01000011">
    <property type="protein sequence ID" value="PMS35331.1"/>
    <property type="molecule type" value="Genomic_DNA"/>
</dbReference>
<comment type="caution">
    <text evidence="1">The sequence shown here is derived from an EMBL/GenBank/DDBJ whole genome shotgun (WGS) entry which is preliminary data.</text>
</comment>
<evidence type="ECO:0000313" key="1">
    <source>
        <dbReference type="EMBL" id="PMS35331.1"/>
    </source>
</evidence>
<keyword evidence="2" id="KW-1185">Reference proteome</keyword>
<name>A0A2N7X174_9BURK</name>
<gene>
    <name evidence="1" type="ORF">C0Z20_17660</name>
</gene>
<evidence type="ECO:0000313" key="2">
    <source>
        <dbReference type="Proteomes" id="UP000235777"/>
    </source>
</evidence>
<reference evidence="1 2" key="1">
    <citation type="submission" date="2018-01" db="EMBL/GenBank/DDBJ databases">
        <title>Whole genome analyses suggest that Burkholderia sensu lato contains two further novel genera in the rhizoxinica-symbiotica group Mycetohabitans gen. nov., and Trinickia gen. nov.: implications for the evolution of diazotrophy and nodulation in the Burkholderiaceae.</title>
        <authorList>
            <person name="Estrada-de los Santos P."/>
            <person name="Palmer M."/>
            <person name="Chavez-Ramirez B."/>
            <person name="Beukes C."/>
            <person name="Steenkamp E.T."/>
            <person name="Hirsch A.M."/>
            <person name="Manyaka P."/>
            <person name="Maluk M."/>
            <person name="Lafos M."/>
            <person name="Crook M."/>
            <person name="Gross E."/>
            <person name="Simon M.F."/>
            <person name="Bueno dos Reis Junior F."/>
            <person name="Poole P.S."/>
            <person name="Venter S.N."/>
            <person name="James E.K."/>
        </authorList>
    </citation>
    <scope>NUCLEOTIDE SEQUENCE [LARGE SCALE GENOMIC DNA]</scope>
    <source>
        <strain evidence="1 2">JPY 581</strain>
    </source>
</reference>